<evidence type="ECO:0000313" key="2">
    <source>
        <dbReference type="Proteomes" id="UP000683360"/>
    </source>
</evidence>
<accession>A0A8S3PUG3</accession>
<keyword evidence="2" id="KW-1185">Reference proteome</keyword>
<dbReference type="OrthoDB" id="10490628at2759"/>
<reference evidence="1" key="1">
    <citation type="submission" date="2021-03" db="EMBL/GenBank/DDBJ databases">
        <authorList>
            <person name="Bekaert M."/>
        </authorList>
    </citation>
    <scope>NUCLEOTIDE SEQUENCE</scope>
</reference>
<dbReference type="EMBL" id="CAJPWZ010000141">
    <property type="protein sequence ID" value="CAG2186657.1"/>
    <property type="molecule type" value="Genomic_DNA"/>
</dbReference>
<dbReference type="AlphaFoldDB" id="A0A8S3PUG3"/>
<gene>
    <name evidence="1" type="ORF">MEDL_2111</name>
</gene>
<sequence length="581" mass="67147">MVYTAINENCINPDDNTCVKEVLNIIDAIYGQKIEIKKCQILDAVKDLKGSYLVNIPNQRSYKLHHPTLQESVILSFAQIDEDNIDKIIPLISWSFFLKMVKPESYKEKEGEVVLRFPTNSYKLLADRLVEFYKAGVEFMNISCFIQNLCIWKAYEVFNIPVLEFLLSKYNQTPFDINLFFKMIYSDKWIQRYLGKETVLGLPSLLFEPLKWMIETFKDQELNDPNFILRTACKYQMFDTVEYLASRCKTFDKVSCLQAFVDKPKSLGSGFPLNQDLFNFLKPIDTTSKELIPIVMSIIQKHDIPDYMSDAFLPVCINNTDILTLACQHGQVYLIKLIIESSNLAHLDIQAALVALSSIWHRTEDKEVLHMEEIVNTAYERKCFELLMWIHENCHPHVSIDPKKVLLLACADYRVDVAKRVLQTFEQTSLDIDGGTLFMITCSKQNNFRSDFFMLTSKEMLKGSDVISGVIKLISVNIKIRNDLNTFVLSLLEQYLSCLKTEDIKEMINKSLEQKYYILVNWFLTKRSSFSFDKQTILNKACADGEIETIKILSKDLYALDMNKSMINACTSAAPGFFWTF</sequence>
<evidence type="ECO:0000313" key="1">
    <source>
        <dbReference type="EMBL" id="CAG2186657.1"/>
    </source>
</evidence>
<comment type="caution">
    <text evidence="1">The sequence shown here is derived from an EMBL/GenBank/DDBJ whole genome shotgun (WGS) entry which is preliminary data.</text>
</comment>
<protein>
    <submittedName>
        <fullName evidence="1">Uncharacterized protein</fullName>
    </submittedName>
</protein>
<proteinExistence type="predicted"/>
<organism evidence="1 2">
    <name type="scientific">Mytilus edulis</name>
    <name type="common">Blue mussel</name>
    <dbReference type="NCBI Taxonomy" id="6550"/>
    <lineage>
        <taxon>Eukaryota</taxon>
        <taxon>Metazoa</taxon>
        <taxon>Spiralia</taxon>
        <taxon>Lophotrochozoa</taxon>
        <taxon>Mollusca</taxon>
        <taxon>Bivalvia</taxon>
        <taxon>Autobranchia</taxon>
        <taxon>Pteriomorphia</taxon>
        <taxon>Mytilida</taxon>
        <taxon>Mytiloidea</taxon>
        <taxon>Mytilidae</taxon>
        <taxon>Mytilinae</taxon>
        <taxon>Mytilus</taxon>
    </lineage>
</organism>
<dbReference type="Proteomes" id="UP000683360">
    <property type="component" value="Unassembled WGS sequence"/>
</dbReference>
<name>A0A8S3PUG3_MYTED</name>